<dbReference type="SUPFAM" id="SSF53335">
    <property type="entry name" value="S-adenosyl-L-methionine-dependent methyltransferases"/>
    <property type="match status" value="1"/>
</dbReference>
<dbReference type="PIRSF" id="PIRSF016305">
    <property type="entry name" value="LCM_mtfrase"/>
    <property type="match status" value="1"/>
</dbReference>
<evidence type="ECO:0000256" key="4">
    <source>
        <dbReference type="ARBA" id="ARBA00017497"/>
    </source>
</evidence>
<evidence type="ECO:0000256" key="7">
    <source>
        <dbReference type="ARBA" id="ARBA00022691"/>
    </source>
</evidence>
<comment type="function">
    <text evidence="8">Methylates the carboxyl group of the C-terminal leucine residue of protein phosphatase 2A catalytic subunits to form alpha-leucine ester residues.</text>
</comment>
<dbReference type="InterPro" id="IPR016651">
    <property type="entry name" value="LCMT1"/>
</dbReference>
<feature type="compositionally biased region" description="Polar residues" evidence="10">
    <location>
        <begin position="1"/>
        <end position="11"/>
    </location>
</feature>
<keyword evidence="5 8" id="KW-0489">Methyltransferase</keyword>
<dbReference type="OrthoDB" id="203237at2759"/>
<evidence type="ECO:0000256" key="8">
    <source>
        <dbReference type="PIRNR" id="PIRNR016305"/>
    </source>
</evidence>
<feature type="binding site" evidence="9">
    <location>
        <position position="99"/>
    </location>
    <ligand>
        <name>S-adenosyl-L-methionine</name>
        <dbReference type="ChEBI" id="CHEBI:59789"/>
    </ligand>
</feature>
<dbReference type="EC" id="2.1.1.233" evidence="3 8"/>
<dbReference type="InterPro" id="IPR029063">
    <property type="entry name" value="SAM-dependent_MTases_sf"/>
</dbReference>
<keyword evidence="7 8" id="KW-0949">S-adenosyl-L-methionine</keyword>
<accession>A0A9W9CWJ1</accession>
<evidence type="ECO:0000256" key="5">
    <source>
        <dbReference type="ARBA" id="ARBA00022603"/>
    </source>
</evidence>
<dbReference type="Gene3D" id="3.40.50.150">
    <property type="entry name" value="Vaccinia Virus protein VP39"/>
    <property type="match status" value="1"/>
</dbReference>
<keyword evidence="6 8" id="KW-0808">Transferase</keyword>
<evidence type="ECO:0000256" key="2">
    <source>
        <dbReference type="ARBA" id="ARBA00010703"/>
    </source>
</evidence>
<dbReference type="PANTHER" id="PTHR13600:SF21">
    <property type="entry name" value="LEUCINE CARBOXYL METHYLTRANSFERASE 1"/>
    <property type="match status" value="1"/>
</dbReference>
<dbReference type="Pfam" id="PF04072">
    <property type="entry name" value="LCM"/>
    <property type="match status" value="1"/>
</dbReference>
<comment type="caution">
    <text evidence="11">The sequence shown here is derived from an EMBL/GenBank/DDBJ whole genome shotgun (WGS) entry which is preliminary data.</text>
</comment>
<feature type="compositionally biased region" description="Polar residues" evidence="10">
    <location>
        <begin position="39"/>
        <end position="53"/>
    </location>
</feature>
<feature type="binding site" evidence="9">
    <location>
        <position position="130"/>
    </location>
    <ligand>
        <name>S-adenosyl-L-methionine</name>
        <dbReference type="ChEBI" id="CHEBI:59789"/>
    </ligand>
</feature>
<evidence type="ECO:0000256" key="10">
    <source>
        <dbReference type="SAM" id="MobiDB-lite"/>
    </source>
</evidence>
<evidence type="ECO:0000256" key="1">
    <source>
        <dbReference type="ARBA" id="ARBA00000724"/>
    </source>
</evidence>
<evidence type="ECO:0000313" key="11">
    <source>
        <dbReference type="EMBL" id="KAJ4389842.1"/>
    </source>
</evidence>
<feature type="binding site" evidence="9">
    <location>
        <begin position="210"/>
        <end position="211"/>
    </location>
    <ligand>
        <name>S-adenosyl-L-methionine</name>
        <dbReference type="ChEBI" id="CHEBI:59789"/>
    </ligand>
</feature>
<dbReference type="AlphaFoldDB" id="A0A9W9CWJ1"/>
<dbReference type="Proteomes" id="UP001140453">
    <property type="component" value="Unassembled WGS sequence"/>
</dbReference>
<feature type="binding site" evidence="9">
    <location>
        <position position="246"/>
    </location>
    <ligand>
        <name>S-adenosyl-L-methionine</name>
        <dbReference type="ChEBI" id="CHEBI:59789"/>
    </ligand>
</feature>
<gene>
    <name evidence="11" type="primary">PPM1</name>
    <name evidence="11" type="ORF">N0V93_007314</name>
</gene>
<reference evidence="11" key="1">
    <citation type="submission" date="2022-10" db="EMBL/GenBank/DDBJ databases">
        <title>Tapping the CABI collections for fungal endophytes: first genome assemblies for Collariella, Neodidymelliopsis, Ascochyta clinopodiicola, Didymella pomorum, Didymosphaeria variabile, Neocosmospora piperis and Neocucurbitaria cava.</title>
        <authorList>
            <person name="Hill R."/>
        </authorList>
    </citation>
    <scope>NUCLEOTIDE SEQUENCE</scope>
    <source>
        <strain evidence="11">IMI 355082</strain>
    </source>
</reference>
<dbReference type="PANTHER" id="PTHR13600">
    <property type="entry name" value="LEUCINE CARBOXYL METHYLTRANSFERASE"/>
    <property type="match status" value="1"/>
</dbReference>
<evidence type="ECO:0000256" key="9">
    <source>
        <dbReference type="PIRSR" id="PIRSR016305-1"/>
    </source>
</evidence>
<name>A0A9W9CWJ1_9PEZI</name>
<dbReference type="GO" id="GO:0032259">
    <property type="term" value="P:methylation"/>
    <property type="evidence" value="ECO:0007669"/>
    <property type="project" value="UniProtKB-KW"/>
</dbReference>
<evidence type="ECO:0000313" key="12">
    <source>
        <dbReference type="Proteomes" id="UP001140453"/>
    </source>
</evidence>
<dbReference type="EMBL" id="JAPEVB010000004">
    <property type="protein sequence ID" value="KAJ4389842.1"/>
    <property type="molecule type" value="Genomic_DNA"/>
</dbReference>
<comment type="catalytic activity">
    <reaction evidence="1 8">
        <text>[phosphatase 2A protein]-C-terminal L-leucine + S-adenosyl-L-methionine = [phosphatase 2A protein]-C-terminal L-leucine methyl ester + S-adenosyl-L-homocysteine</text>
        <dbReference type="Rhea" id="RHEA:48544"/>
        <dbReference type="Rhea" id="RHEA-COMP:12134"/>
        <dbReference type="Rhea" id="RHEA-COMP:12135"/>
        <dbReference type="ChEBI" id="CHEBI:57856"/>
        <dbReference type="ChEBI" id="CHEBI:59789"/>
        <dbReference type="ChEBI" id="CHEBI:90516"/>
        <dbReference type="ChEBI" id="CHEBI:90517"/>
        <dbReference type="EC" id="2.1.1.233"/>
    </reaction>
</comment>
<protein>
    <recommendedName>
        <fullName evidence="4 8">Leucine carboxyl methyltransferase 1</fullName>
        <ecNumber evidence="3 8">2.1.1.233</ecNumber>
    </recommendedName>
</protein>
<feature type="region of interest" description="Disordered" evidence="10">
    <location>
        <begin position="1"/>
        <end position="53"/>
    </location>
</feature>
<proteinExistence type="inferred from homology"/>
<dbReference type="InterPro" id="IPR007213">
    <property type="entry name" value="Ppm1/Ppm2/Tcmp"/>
</dbReference>
<evidence type="ECO:0000256" key="3">
    <source>
        <dbReference type="ARBA" id="ARBA00012834"/>
    </source>
</evidence>
<evidence type="ECO:0000256" key="6">
    <source>
        <dbReference type="ARBA" id="ARBA00022679"/>
    </source>
</evidence>
<organism evidence="11 12">
    <name type="scientific">Gnomoniopsis smithogilvyi</name>
    <dbReference type="NCBI Taxonomy" id="1191159"/>
    <lineage>
        <taxon>Eukaryota</taxon>
        <taxon>Fungi</taxon>
        <taxon>Dikarya</taxon>
        <taxon>Ascomycota</taxon>
        <taxon>Pezizomycotina</taxon>
        <taxon>Sordariomycetes</taxon>
        <taxon>Sordariomycetidae</taxon>
        <taxon>Diaporthales</taxon>
        <taxon>Gnomoniaceae</taxon>
        <taxon>Gnomoniopsis</taxon>
    </lineage>
</organism>
<dbReference type="GO" id="GO:0018423">
    <property type="term" value="F:protein C-terminal leucine carboxyl O-methyltransferase activity"/>
    <property type="evidence" value="ECO:0007669"/>
    <property type="project" value="UniProtKB-EC"/>
</dbReference>
<comment type="similarity">
    <text evidence="2 8">Belongs to the methyltransferase superfamily. LCMT family.</text>
</comment>
<keyword evidence="12" id="KW-1185">Reference proteome</keyword>
<sequence>MSQPPNMSAPSIPNLLSLRGARGGSRGRGRAPGRGGHPQSASSQAQHDATIQGTDTDAAVSRLSAVEVGYLDDSYASFFVQGQNTGRRLPIINRGTYTRTIALDRLVDLFLSGDSARDGGKGERQIVSLGAGTDTRCFRLFSQKNRRRPLIYHEVDFPAISNRKRLIVQANPSLRRILPDPAPIEEGSATGSWRSTPEGDGNRYWCHGLDLRDLARESKKEQGPATPHHSLLAGLRIDVPTLLISECCLCYLETPETKKVIQYFIDQIPELGLVLYEPVKPDDPFGRQMVSNLAARKIKMPTLEDHKEPRDQEERLRQAGFTNVEQKTVDKIWERWVSTDEKERLDALEGLDEVEEWHLLAAHYIVAWGSRGQGFGGWSALNSLQ</sequence>